<evidence type="ECO:0000256" key="2">
    <source>
        <dbReference type="ARBA" id="ARBA00022676"/>
    </source>
</evidence>
<dbReference type="InterPro" id="IPR022701">
    <property type="entry name" value="QTMAN_N"/>
</dbReference>
<feature type="domain" description="tRNA-queuosine alpha-mannosyltransferase N-terminal" evidence="8">
    <location>
        <begin position="2"/>
        <end position="168"/>
    </location>
</feature>
<dbReference type="Proteomes" id="UP001164472">
    <property type="component" value="Chromosome"/>
</dbReference>
<name>A0A9E8KPZ7_9ALTE</name>
<accession>A0A9E8KPZ7</accession>
<dbReference type="SUPFAM" id="SSF53756">
    <property type="entry name" value="UDP-Glycosyltransferase/glycogen phosphorylase"/>
    <property type="match status" value="1"/>
</dbReference>
<proteinExistence type="inferred from homology"/>
<comment type="catalytic activity">
    <reaction evidence="6">
        <text>queuosine(34) in tRNA(Asp) + GDP-alpha-D-mannose = O-4''-alpha-D-mannosylqueuosine(34) in tRNA(Asp) + GDP + H(+)</text>
        <dbReference type="Rhea" id="RHEA:12885"/>
        <dbReference type="Rhea" id="RHEA-COMP:18572"/>
        <dbReference type="Rhea" id="RHEA-COMP:18581"/>
        <dbReference type="ChEBI" id="CHEBI:15378"/>
        <dbReference type="ChEBI" id="CHEBI:57527"/>
        <dbReference type="ChEBI" id="CHEBI:58189"/>
        <dbReference type="ChEBI" id="CHEBI:194431"/>
        <dbReference type="ChEBI" id="CHEBI:194442"/>
        <dbReference type="EC" id="2.4.1.110"/>
    </reaction>
    <physiologicalReaction direction="left-to-right" evidence="6">
        <dbReference type="Rhea" id="RHEA:12886"/>
    </physiologicalReaction>
</comment>
<dbReference type="EC" id="2.4.1.110" evidence="4"/>
<evidence type="ECO:0000256" key="3">
    <source>
        <dbReference type="ARBA" id="ARBA00022679"/>
    </source>
</evidence>
<dbReference type="EMBL" id="CP101527">
    <property type="protein sequence ID" value="UZW75848.1"/>
    <property type="molecule type" value="Genomic_DNA"/>
</dbReference>
<keyword evidence="3" id="KW-0808">Transferase</keyword>
<evidence type="ECO:0000256" key="5">
    <source>
        <dbReference type="ARBA" id="ARBA00044539"/>
    </source>
</evidence>
<evidence type="ECO:0000259" key="7">
    <source>
        <dbReference type="Pfam" id="PF00534"/>
    </source>
</evidence>
<dbReference type="RefSeq" id="WP_251811598.1">
    <property type="nucleotide sequence ID" value="NZ_CP101527.1"/>
</dbReference>
<keyword evidence="10" id="KW-1185">Reference proteome</keyword>
<evidence type="ECO:0000313" key="9">
    <source>
        <dbReference type="EMBL" id="UZW75848.1"/>
    </source>
</evidence>
<dbReference type="InterPro" id="IPR051862">
    <property type="entry name" value="GT-like_domain_containing_1"/>
</dbReference>
<organism evidence="9 10">
    <name type="scientific">Alkalimarinus sediminis</name>
    <dbReference type="NCBI Taxonomy" id="1632866"/>
    <lineage>
        <taxon>Bacteria</taxon>
        <taxon>Pseudomonadati</taxon>
        <taxon>Pseudomonadota</taxon>
        <taxon>Gammaproteobacteria</taxon>
        <taxon>Alteromonadales</taxon>
        <taxon>Alteromonadaceae</taxon>
        <taxon>Alkalimarinus</taxon>
    </lineage>
</organism>
<reference evidence="9" key="1">
    <citation type="submission" date="2022-07" db="EMBL/GenBank/DDBJ databases">
        <title>Alkalimarinus sp. nov., isolated from gut of a Alitta virens.</title>
        <authorList>
            <person name="Yang A.I."/>
            <person name="Shin N.-R."/>
        </authorList>
    </citation>
    <scope>NUCLEOTIDE SEQUENCE</scope>
    <source>
        <strain evidence="9">FA028</strain>
    </source>
</reference>
<dbReference type="GO" id="GO:0016438">
    <property type="term" value="F:tRNA-queuosine(34) beta-mannosyltransferase activity"/>
    <property type="evidence" value="ECO:0007669"/>
    <property type="project" value="UniProtKB-EC"/>
</dbReference>
<gene>
    <name evidence="9" type="ORF">NNL22_04500</name>
</gene>
<evidence type="ECO:0000313" key="10">
    <source>
        <dbReference type="Proteomes" id="UP001164472"/>
    </source>
</evidence>
<dbReference type="Pfam" id="PF12038">
    <property type="entry name" value="QTMAN_N"/>
    <property type="match status" value="1"/>
</dbReference>
<dbReference type="Gene3D" id="3.40.50.2000">
    <property type="entry name" value="Glycogen Phosphorylase B"/>
    <property type="match status" value="1"/>
</dbReference>
<protein>
    <recommendedName>
        <fullName evidence="5">tRNA-queuosine alpha-mannosyltransferase</fullName>
        <ecNumber evidence="4">2.4.1.110</ecNumber>
    </recommendedName>
</protein>
<dbReference type="AlphaFoldDB" id="A0A9E8KPZ7"/>
<evidence type="ECO:0000256" key="6">
    <source>
        <dbReference type="ARBA" id="ARBA00048439"/>
    </source>
</evidence>
<evidence type="ECO:0000256" key="4">
    <source>
        <dbReference type="ARBA" id="ARBA00044517"/>
    </source>
</evidence>
<evidence type="ECO:0000256" key="1">
    <source>
        <dbReference type="ARBA" id="ARBA00009481"/>
    </source>
</evidence>
<keyword evidence="2" id="KW-0328">Glycosyltransferase</keyword>
<dbReference type="InterPro" id="IPR001296">
    <property type="entry name" value="Glyco_trans_1"/>
</dbReference>
<dbReference type="KEGG" id="asem:NNL22_04500"/>
<evidence type="ECO:0000259" key="8">
    <source>
        <dbReference type="Pfam" id="PF12038"/>
    </source>
</evidence>
<comment type="similarity">
    <text evidence="1">Belongs to the glycosyltransferase group 1 family. Glycosyltransferase 4 subfamily.</text>
</comment>
<dbReference type="PANTHER" id="PTHR13615:SF3">
    <property type="entry name" value="GLYCOSYLTRANSFERASE-LIKE DOMAIN-CONTAINING PROTEIN 1"/>
    <property type="match status" value="1"/>
</dbReference>
<sequence>MLISAYDAGSHLYWRKGLEQQLGEYDWTVITLPARFFSWRIRGNPISLLAEYSVDLSADYDFIVATSMVDLATLKGIVPSLAKTPSLIYFHENQFEYPKRQHQPASIEPQMVNLYSAMAASAVVFNSEFNRDSFFAGIDRLMEKLPDYTATHLSKKLAAKSSVIPVPVNDDWFDIARFDKEQTNLSSDGQPVKILWNHRWEYDKGPDRLLAFLNALKSRDILYEINIVGEAFRKIPGEFNTIEQNFADNINAFGFIPDAQHYKTLLSQCDIVLSTAIHEFQGVAVMEAVSAGCLPLVPDRLSYQALIPEKYRYCSNIESPEFEANAAVERLLEVTSHTDTTIRASFKQYGWSSLVERYRHEINRLIAR</sequence>
<feature type="domain" description="Glycosyl transferase family 1" evidence="7">
    <location>
        <begin position="181"/>
        <end position="332"/>
    </location>
</feature>
<dbReference type="PANTHER" id="PTHR13615">
    <property type="entry name" value="GLYCOSYLTRANSFERASE-LIKE 1"/>
    <property type="match status" value="1"/>
</dbReference>
<dbReference type="Pfam" id="PF00534">
    <property type="entry name" value="Glycos_transf_1"/>
    <property type="match status" value="1"/>
</dbReference>